<dbReference type="PROSITE" id="PS50102">
    <property type="entry name" value="RRM"/>
    <property type="match status" value="2"/>
</dbReference>
<evidence type="ECO:0000313" key="5">
    <source>
        <dbReference type="EMBL" id="KAF3321048.1"/>
    </source>
</evidence>
<dbReference type="InterPro" id="IPR000504">
    <property type="entry name" value="RRM_dom"/>
</dbReference>
<evidence type="ECO:0000259" key="4">
    <source>
        <dbReference type="PROSITE" id="PS50102"/>
    </source>
</evidence>
<comment type="caution">
    <text evidence="5">The sequence shown here is derived from an EMBL/GenBank/DDBJ whole genome shotgun (WGS) entry which is preliminary data.</text>
</comment>
<keyword evidence="5" id="KW-0687">Ribonucleoprotein</keyword>
<keyword evidence="1 2" id="KW-0694">RNA-binding</keyword>
<dbReference type="AlphaFoldDB" id="A0A833QD23"/>
<dbReference type="GO" id="GO:0003723">
    <property type="term" value="F:RNA binding"/>
    <property type="evidence" value="ECO:0007669"/>
    <property type="project" value="UniProtKB-UniRule"/>
</dbReference>
<proteinExistence type="predicted"/>
<protein>
    <submittedName>
        <fullName evidence="5">Ribonucleoprotein</fullName>
    </submittedName>
</protein>
<feature type="region of interest" description="Disordered" evidence="3">
    <location>
        <begin position="1"/>
        <end position="62"/>
    </location>
</feature>
<gene>
    <name evidence="5" type="ORF">FCM35_KLT14301</name>
</gene>
<dbReference type="Gene3D" id="3.30.70.330">
    <property type="match status" value="2"/>
</dbReference>
<dbReference type="GO" id="GO:1990904">
    <property type="term" value="C:ribonucleoprotein complex"/>
    <property type="evidence" value="ECO:0007669"/>
    <property type="project" value="UniProtKB-KW"/>
</dbReference>
<dbReference type="InterPro" id="IPR012677">
    <property type="entry name" value="Nucleotide-bd_a/b_plait_sf"/>
</dbReference>
<evidence type="ECO:0000313" key="6">
    <source>
        <dbReference type="Proteomes" id="UP000623129"/>
    </source>
</evidence>
<feature type="compositionally biased region" description="Basic residues" evidence="3">
    <location>
        <begin position="13"/>
        <end position="22"/>
    </location>
</feature>
<reference evidence="5" key="1">
    <citation type="submission" date="2020-01" db="EMBL/GenBank/DDBJ databases">
        <title>Genome sequence of Kobresia littledalei, the first chromosome-level genome in the family Cyperaceae.</title>
        <authorList>
            <person name="Qu G."/>
        </authorList>
    </citation>
    <scope>NUCLEOTIDE SEQUENCE</scope>
    <source>
        <strain evidence="5">C.B.Clarke</strain>
        <tissue evidence="5">Leaf</tissue>
    </source>
</reference>
<dbReference type="PANTHER" id="PTHR23236:SF108">
    <property type="entry name" value="OS03G0123200 PROTEIN"/>
    <property type="match status" value="1"/>
</dbReference>
<sequence length="246" mass="27469">MATDEPRPATKDRKNKRKKIKKDKWGQPLPPESEEGEAEEQLAPVKAAQAPEPAPVFGSGGGEDAYEANKVVASGMPYSATEEEIRELFEECGPIHQLQLSRFPDSGHFRGLAFITFESEEAAVTSLSLDGTKMGNRFVKIEKCRMDLKRKRKGEFLTDPEKAEGCLSVYVGNLSWEITEKDIRDCFNTSNISSVRFGLDKVTGKSRGFCHVDFEDDESLEKAIQKNQTELQGRPMKIAYAVSNRS</sequence>
<dbReference type="SMART" id="SM00360">
    <property type="entry name" value="RRM"/>
    <property type="match status" value="2"/>
</dbReference>
<evidence type="ECO:0000256" key="3">
    <source>
        <dbReference type="SAM" id="MobiDB-lite"/>
    </source>
</evidence>
<name>A0A833QD23_9POAL</name>
<feature type="domain" description="RRM" evidence="4">
    <location>
        <begin position="69"/>
        <end position="146"/>
    </location>
</feature>
<dbReference type="Pfam" id="PF00076">
    <property type="entry name" value="RRM_1"/>
    <property type="match status" value="2"/>
</dbReference>
<dbReference type="EMBL" id="SWLB01000027">
    <property type="protein sequence ID" value="KAF3321048.1"/>
    <property type="molecule type" value="Genomic_DNA"/>
</dbReference>
<accession>A0A833QD23</accession>
<dbReference type="InterPro" id="IPR035979">
    <property type="entry name" value="RBD_domain_sf"/>
</dbReference>
<dbReference type="Proteomes" id="UP000623129">
    <property type="component" value="Unassembled WGS sequence"/>
</dbReference>
<feature type="compositionally biased region" description="Basic and acidic residues" evidence="3">
    <location>
        <begin position="1"/>
        <end position="12"/>
    </location>
</feature>
<organism evidence="5 6">
    <name type="scientific">Carex littledalei</name>
    <dbReference type="NCBI Taxonomy" id="544730"/>
    <lineage>
        <taxon>Eukaryota</taxon>
        <taxon>Viridiplantae</taxon>
        <taxon>Streptophyta</taxon>
        <taxon>Embryophyta</taxon>
        <taxon>Tracheophyta</taxon>
        <taxon>Spermatophyta</taxon>
        <taxon>Magnoliopsida</taxon>
        <taxon>Liliopsida</taxon>
        <taxon>Poales</taxon>
        <taxon>Cyperaceae</taxon>
        <taxon>Cyperoideae</taxon>
        <taxon>Cariceae</taxon>
        <taxon>Carex</taxon>
        <taxon>Carex subgen. Euthyceras</taxon>
    </lineage>
</organism>
<dbReference type="OrthoDB" id="439808at2759"/>
<evidence type="ECO:0000256" key="2">
    <source>
        <dbReference type="PROSITE-ProRule" id="PRU00176"/>
    </source>
</evidence>
<dbReference type="PANTHER" id="PTHR23236">
    <property type="entry name" value="EUKARYOTIC TRANSLATION INITIATION FACTOR 4B/4H"/>
    <property type="match status" value="1"/>
</dbReference>
<dbReference type="SUPFAM" id="SSF54928">
    <property type="entry name" value="RNA-binding domain, RBD"/>
    <property type="match status" value="2"/>
</dbReference>
<evidence type="ECO:0000256" key="1">
    <source>
        <dbReference type="ARBA" id="ARBA00022884"/>
    </source>
</evidence>
<keyword evidence="6" id="KW-1185">Reference proteome</keyword>
<feature type="domain" description="RRM" evidence="4">
    <location>
        <begin position="167"/>
        <end position="243"/>
    </location>
</feature>